<accession>A0ACC2RNT0</accession>
<sequence>MDNRNMIVLISQLDGEGGGSILGSSFVHVVVFGNLSQLPSLASSNWIIRLQVTNLLTQNLARVEPAVSTLLASQHPLLRYDNSSKSIPGYDPGHTLGTGDQEPQNHQMETDTSNTSIGGVLCIKTGSGNFLTVAYESQKLTDVECHYPIHDNELLVIVHYLVK</sequence>
<comment type="caution">
    <text evidence="1">The sequence shown here is derived from an EMBL/GenBank/DDBJ whole genome shotgun (WGS) entry which is preliminary data.</text>
</comment>
<evidence type="ECO:0000313" key="1">
    <source>
        <dbReference type="EMBL" id="KAJ9051724.1"/>
    </source>
</evidence>
<keyword evidence="2" id="KW-1185">Reference proteome</keyword>
<dbReference type="Proteomes" id="UP001165960">
    <property type="component" value="Unassembled WGS sequence"/>
</dbReference>
<name>A0ACC2RNT0_9FUNG</name>
<protein>
    <submittedName>
        <fullName evidence="1">Uncharacterized protein</fullName>
    </submittedName>
</protein>
<gene>
    <name evidence="1" type="ORF">DSO57_1001990</name>
</gene>
<reference evidence="1" key="1">
    <citation type="submission" date="2022-04" db="EMBL/GenBank/DDBJ databases">
        <title>Genome of the entomopathogenic fungus Entomophthora muscae.</title>
        <authorList>
            <person name="Elya C."/>
            <person name="Lovett B.R."/>
            <person name="Lee E."/>
            <person name="Macias A.M."/>
            <person name="Hajek A.E."/>
            <person name="De Bivort B.L."/>
            <person name="Kasson M.T."/>
            <person name="De Fine Licht H.H."/>
            <person name="Stajich J.E."/>
        </authorList>
    </citation>
    <scope>NUCLEOTIDE SEQUENCE</scope>
    <source>
        <strain evidence="1">Berkeley</strain>
    </source>
</reference>
<organism evidence="1 2">
    <name type="scientific">Entomophthora muscae</name>
    <dbReference type="NCBI Taxonomy" id="34485"/>
    <lineage>
        <taxon>Eukaryota</taxon>
        <taxon>Fungi</taxon>
        <taxon>Fungi incertae sedis</taxon>
        <taxon>Zoopagomycota</taxon>
        <taxon>Entomophthoromycotina</taxon>
        <taxon>Entomophthoromycetes</taxon>
        <taxon>Entomophthorales</taxon>
        <taxon>Entomophthoraceae</taxon>
        <taxon>Entomophthora</taxon>
    </lineage>
</organism>
<proteinExistence type="predicted"/>
<dbReference type="EMBL" id="QTSX02007104">
    <property type="protein sequence ID" value="KAJ9051724.1"/>
    <property type="molecule type" value="Genomic_DNA"/>
</dbReference>
<evidence type="ECO:0000313" key="2">
    <source>
        <dbReference type="Proteomes" id="UP001165960"/>
    </source>
</evidence>